<proteinExistence type="predicted"/>
<gene>
    <name evidence="1" type="ORF">NBO_1051g0001</name>
</gene>
<accession>R0M0M2</accession>
<dbReference type="EMBL" id="KB909958">
    <property type="protein sequence ID" value="EOB11574.1"/>
    <property type="molecule type" value="Genomic_DNA"/>
</dbReference>
<sequence length="375" mass="44585">MILQKIFIYLITVCASLHNKNRKRQYESHINNQSVKISRTNEEEKPLDLSFKKNFEEPENNPSASFHHTNPPFLSSLSSCYSINAEFIKRIYITFDNLLFDMLRVLNSIYIISGVKPISLNLCCKLREHGKIKRQIEKYILDFENNDKIALYRNSNINFYFEKHFQNNRIGVSDWNIENYIDNVYMDLRNGLKNESIPSLFNSLLIAVKDFGPDKFTGFISLVLFLFSSDANELSEFKELLMYSIVFFRCMMLQECQKNIDAKVLNSWELKSKLYKMILKCFYPSTYTTEYENIFNLLNNIYSQNKMVNEPQVFLFLYFSNIKSIPEFLYIFRNLNDADNTTDKMMIDLSKEFRDYMSVFYKIENILMENSFILY</sequence>
<evidence type="ECO:0000313" key="2">
    <source>
        <dbReference type="Proteomes" id="UP000016927"/>
    </source>
</evidence>
<evidence type="ECO:0000313" key="1">
    <source>
        <dbReference type="EMBL" id="EOB11574.1"/>
    </source>
</evidence>
<organism evidence="1 2">
    <name type="scientific">Nosema bombycis (strain CQ1 / CVCC 102059)</name>
    <name type="common">Microsporidian parasite</name>
    <name type="synonym">Pebrine of silkworm</name>
    <dbReference type="NCBI Taxonomy" id="578461"/>
    <lineage>
        <taxon>Eukaryota</taxon>
        <taxon>Fungi</taxon>
        <taxon>Fungi incertae sedis</taxon>
        <taxon>Microsporidia</taxon>
        <taxon>Nosematidae</taxon>
        <taxon>Nosema</taxon>
    </lineage>
</organism>
<dbReference type="HOGENOM" id="CLU_737881_0_0_1"/>
<name>R0M0M2_NOSB1</name>
<reference evidence="1 2" key="1">
    <citation type="journal article" date="2013" name="BMC Genomics">
        <title>Comparative genomics of parasitic silkworm microsporidia reveal an association between genome expansion and host adaptation.</title>
        <authorList>
            <person name="Pan G."/>
            <person name="Xu J."/>
            <person name="Li T."/>
            <person name="Xia Q."/>
            <person name="Liu S.L."/>
            <person name="Zhang G."/>
            <person name="Li S."/>
            <person name="Li C."/>
            <person name="Liu H."/>
            <person name="Yang L."/>
            <person name="Liu T."/>
            <person name="Zhang X."/>
            <person name="Wu Z."/>
            <person name="Fan W."/>
            <person name="Dang X."/>
            <person name="Xiang H."/>
            <person name="Tao M."/>
            <person name="Li Y."/>
            <person name="Hu J."/>
            <person name="Li Z."/>
            <person name="Lin L."/>
            <person name="Luo J."/>
            <person name="Geng L."/>
            <person name="Wang L."/>
            <person name="Long M."/>
            <person name="Wan Y."/>
            <person name="He N."/>
            <person name="Zhang Z."/>
            <person name="Lu C."/>
            <person name="Keeling P.J."/>
            <person name="Wang J."/>
            <person name="Xiang Z."/>
            <person name="Zhou Z."/>
        </authorList>
    </citation>
    <scope>NUCLEOTIDE SEQUENCE [LARGE SCALE GENOMIC DNA]</scope>
    <source>
        <strain evidence="2">CQ1 / CVCC 102059</strain>
    </source>
</reference>
<dbReference type="Proteomes" id="UP000016927">
    <property type="component" value="Unassembled WGS sequence"/>
</dbReference>
<dbReference type="AlphaFoldDB" id="R0M0M2"/>
<keyword evidence="2" id="KW-1185">Reference proteome</keyword>
<protein>
    <submittedName>
        <fullName evidence="1">Uncharacterized protein</fullName>
    </submittedName>
</protein>
<dbReference type="VEuPathDB" id="MicrosporidiaDB:NBO_1051g0001"/>